<dbReference type="Proteomes" id="UP000521872">
    <property type="component" value="Unassembled WGS sequence"/>
</dbReference>
<feature type="domain" description="C2H2-type" evidence="2">
    <location>
        <begin position="232"/>
        <end position="252"/>
    </location>
</feature>
<gene>
    <name evidence="3" type="ORF">D9613_011225</name>
</gene>
<dbReference type="EMBL" id="JAACJL010000032">
    <property type="protein sequence ID" value="KAF4616159.1"/>
    <property type="molecule type" value="Genomic_DNA"/>
</dbReference>
<feature type="domain" description="C2H2-type" evidence="2">
    <location>
        <begin position="261"/>
        <end position="282"/>
    </location>
</feature>
<comment type="caution">
    <text evidence="3">The sequence shown here is derived from an EMBL/GenBank/DDBJ whole genome shotgun (WGS) entry which is preliminary data.</text>
</comment>
<proteinExistence type="predicted"/>
<dbReference type="InterPro" id="IPR013087">
    <property type="entry name" value="Znf_C2H2_type"/>
</dbReference>
<keyword evidence="4" id="KW-1185">Reference proteome</keyword>
<feature type="compositionally biased region" description="Polar residues" evidence="1">
    <location>
        <begin position="120"/>
        <end position="130"/>
    </location>
</feature>
<dbReference type="Gene3D" id="3.30.160.60">
    <property type="entry name" value="Classic Zinc Finger"/>
    <property type="match status" value="1"/>
</dbReference>
<reference evidence="3 4" key="1">
    <citation type="submission" date="2019-12" db="EMBL/GenBank/DDBJ databases">
        <authorList>
            <person name="Floudas D."/>
            <person name="Bentzer J."/>
            <person name="Ahren D."/>
            <person name="Johansson T."/>
            <person name="Persson P."/>
            <person name="Tunlid A."/>
        </authorList>
    </citation>
    <scope>NUCLEOTIDE SEQUENCE [LARGE SCALE GENOMIC DNA]</scope>
    <source>
        <strain evidence="3 4">CBS 102.39</strain>
    </source>
</reference>
<dbReference type="SMART" id="SM00355">
    <property type="entry name" value="ZnF_C2H2"/>
    <property type="match status" value="2"/>
</dbReference>
<sequence length="291" mass="32844">MSISNFTFDSFLSENHLLYLDPDTIHSHHAVHSEFNTSKSADSRSAWLQFINPRMLTPEDDFNKDSSPQDLGDVQQSYLHTKPSRRPHAVLRPTTRLISTSPSYVPDISGGEDAEAKDGASQTRRTQQQIEGKKKRKHVDEDEYSYSSPPHPRPPRKRRLHDSEGGASSKQGAKGKDKRSSAATGGTSTPNQKAQCSKPPRNVQSEGVVRNIIVAAVKDKDFNLVKNFGGVCPECHFNMKKLHDLKRHLKTHVKDVCQIWCDLCTESYSRKDVWVRHWKKKHPGISMPSLP</sequence>
<organism evidence="3 4">
    <name type="scientific">Agrocybe pediades</name>
    <dbReference type="NCBI Taxonomy" id="84607"/>
    <lineage>
        <taxon>Eukaryota</taxon>
        <taxon>Fungi</taxon>
        <taxon>Dikarya</taxon>
        <taxon>Basidiomycota</taxon>
        <taxon>Agaricomycotina</taxon>
        <taxon>Agaricomycetes</taxon>
        <taxon>Agaricomycetidae</taxon>
        <taxon>Agaricales</taxon>
        <taxon>Agaricineae</taxon>
        <taxon>Strophariaceae</taxon>
        <taxon>Agrocybe</taxon>
    </lineage>
</organism>
<dbReference type="PROSITE" id="PS00028">
    <property type="entry name" value="ZINC_FINGER_C2H2_1"/>
    <property type="match status" value="2"/>
</dbReference>
<name>A0A8H4QRX9_9AGAR</name>
<evidence type="ECO:0000313" key="4">
    <source>
        <dbReference type="Proteomes" id="UP000521872"/>
    </source>
</evidence>
<accession>A0A8H4QRX9</accession>
<evidence type="ECO:0000256" key="1">
    <source>
        <dbReference type="SAM" id="MobiDB-lite"/>
    </source>
</evidence>
<protein>
    <recommendedName>
        <fullName evidence="2">C2H2-type domain-containing protein</fullName>
    </recommendedName>
</protein>
<feature type="compositionally biased region" description="Polar residues" evidence="1">
    <location>
        <begin position="181"/>
        <end position="195"/>
    </location>
</feature>
<evidence type="ECO:0000259" key="2">
    <source>
        <dbReference type="PROSITE" id="PS00028"/>
    </source>
</evidence>
<evidence type="ECO:0000313" key="3">
    <source>
        <dbReference type="EMBL" id="KAF4616159.1"/>
    </source>
</evidence>
<dbReference type="AlphaFoldDB" id="A0A8H4QRX9"/>
<feature type="region of interest" description="Disordered" evidence="1">
    <location>
        <begin position="78"/>
        <end position="203"/>
    </location>
</feature>